<evidence type="ECO:0000313" key="2">
    <source>
        <dbReference type="RefSeq" id="XP_028154173.1"/>
    </source>
</evidence>
<dbReference type="RefSeq" id="XP_028154173.1">
    <property type="nucleotide sequence ID" value="XM_028298372.1"/>
</dbReference>
<feature type="signal peptide" evidence="1">
    <location>
        <begin position="1"/>
        <end position="20"/>
    </location>
</feature>
<gene>
    <name evidence="2" type="primary">LOC114347700</name>
</gene>
<accession>A0A6P7H949</accession>
<sequence length="172" mass="19958">MYFLFFYFLVAVAPFPSAKEEKVCQKIKMLDNSFYTISKNGEIIYTGPVEGYEVEDTTHLFIFDGDELYYLNAERRDNMTYSSPNNDVIATVLPDPEITEIISGDLSALQSEHLKVEYIKILYQNFQQNFIQYKENCSDSDDVQLTNITYSIYETTMLNILNLLQNKQVITS</sequence>
<name>A0A6P7H949_DIAVI</name>
<protein>
    <submittedName>
        <fullName evidence="2">Uncharacterized protein LOC114347700</fullName>
    </submittedName>
</protein>
<dbReference type="AlphaFoldDB" id="A0A6P7H949"/>
<dbReference type="InParanoid" id="A0A6P7H949"/>
<feature type="chain" id="PRO_5028355054" evidence="1">
    <location>
        <begin position="21"/>
        <end position="172"/>
    </location>
</feature>
<reference evidence="2" key="1">
    <citation type="submission" date="2025-08" db="UniProtKB">
        <authorList>
            <consortium name="RefSeq"/>
        </authorList>
    </citation>
    <scope>IDENTIFICATION</scope>
    <source>
        <tissue evidence="2">Whole insect</tissue>
    </source>
</reference>
<keyword evidence="1" id="KW-0732">Signal</keyword>
<organism evidence="2">
    <name type="scientific">Diabrotica virgifera virgifera</name>
    <name type="common">western corn rootworm</name>
    <dbReference type="NCBI Taxonomy" id="50390"/>
    <lineage>
        <taxon>Eukaryota</taxon>
        <taxon>Metazoa</taxon>
        <taxon>Ecdysozoa</taxon>
        <taxon>Arthropoda</taxon>
        <taxon>Hexapoda</taxon>
        <taxon>Insecta</taxon>
        <taxon>Pterygota</taxon>
        <taxon>Neoptera</taxon>
        <taxon>Endopterygota</taxon>
        <taxon>Coleoptera</taxon>
        <taxon>Polyphaga</taxon>
        <taxon>Cucujiformia</taxon>
        <taxon>Chrysomeloidea</taxon>
        <taxon>Chrysomelidae</taxon>
        <taxon>Galerucinae</taxon>
        <taxon>Diabroticina</taxon>
        <taxon>Diabroticites</taxon>
        <taxon>Diabrotica</taxon>
    </lineage>
</organism>
<proteinExistence type="predicted"/>
<evidence type="ECO:0000256" key="1">
    <source>
        <dbReference type="SAM" id="SignalP"/>
    </source>
</evidence>